<dbReference type="AlphaFoldDB" id="W9SDY0"/>
<organism evidence="1 2">
    <name type="scientific">Morus notabilis</name>
    <dbReference type="NCBI Taxonomy" id="981085"/>
    <lineage>
        <taxon>Eukaryota</taxon>
        <taxon>Viridiplantae</taxon>
        <taxon>Streptophyta</taxon>
        <taxon>Embryophyta</taxon>
        <taxon>Tracheophyta</taxon>
        <taxon>Spermatophyta</taxon>
        <taxon>Magnoliopsida</taxon>
        <taxon>eudicotyledons</taxon>
        <taxon>Gunneridae</taxon>
        <taxon>Pentapetalae</taxon>
        <taxon>rosids</taxon>
        <taxon>fabids</taxon>
        <taxon>Rosales</taxon>
        <taxon>Moraceae</taxon>
        <taxon>Moreae</taxon>
        <taxon>Morus</taxon>
    </lineage>
</organism>
<evidence type="ECO:0000313" key="2">
    <source>
        <dbReference type="Proteomes" id="UP000030645"/>
    </source>
</evidence>
<accession>W9SDY0</accession>
<keyword evidence="2" id="KW-1185">Reference proteome</keyword>
<evidence type="ECO:0000313" key="1">
    <source>
        <dbReference type="EMBL" id="EXC27872.1"/>
    </source>
</evidence>
<dbReference type="Proteomes" id="UP000030645">
    <property type="component" value="Unassembled WGS sequence"/>
</dbReference>
<reference evidence="2" key="1">
    <citation type="submission" date="2013-01" db="EMBL/GenBank/DDBJ databases">
        <title>Draft Genome Sequence of a Mulberry Tree, Morus notabilis C.K. Schneid.</title>
        <authorList>
            <person name="He N."/>
            <person name="Zhao S."/>
        </authorList>
    </citation>
    <scope>NUCLEOTIDE SEQUENCE</scope>
</reference>
<proteinExistence type="predicted"/>
<dbReference type="EMBL" id="KE346156">
    <property type="protein sequence ID" value="EXC27872.1"/>
    <property type="molecule type" value="Genomic_DNA"/>
</dbReference>
<name>W9SDY0_9ROSA</name>
<gene>
    <name evidence="1" type="ORF">L484_009194</name>
</gene>
<protein>
    <submittedName>
        <fullName evidence="1">Uncharacterized protein</fullName>
    </submittedName>
</protein>
<sequence>MIFQKQQPNNITLETSSMAGCFGLSKSHQGGCDHYVLTESYEKKAGPLSRLIDRCPRRKTTICEDNNLLENLPDPYFRHVIGFLTSPGKHQAFCEGQLLSSQKVSCEKDTARTCVHTNCPHKKLSARTKLLSARPIVLTKSLYCCSVLISLT</sequence>